<gene>
    <name evidence="1" type="ORF">HF521_016234</name>
</gene>
<proteinExistence type="predicted"/>
<dbReference type="Proteomes" id="UP000606274">
    <property type="component" value="Unassembled WGS sequence"/>
</dbReference>
<comment type="caution">
    <text evidence="1">The sequence shown here is derived from an EMBL/GenBank/DDBJ whole genome shotgun (WGS) entry which is preliminary data.</text>
</comment>
<protein>
    <submittedName>
        <fullName evidence="1">Uncharacterized protein</fullName>
    </submittedName>
</protein>
<evidence type="ECO:0000313" key="1">
    <source>
        <dbReference type="EMBL" id="KAF7709384.1"/>
    </source>
</evidence>
<accession>A0A8T0BQU1</accession>
<dbReference type="EMBL" id="JABFDY010000003">
    <property type="protein sequence ID" value="KAF7709384.1"/>
    <property type="molecule type" value="Genomic_DNA"/>
</dbReference>
<name>A0A8T0BQU1_SILME</name>
<sequence>MFHIVDKACIANEVETERLPPTPCIIVCFPTNVVMQEAQGLGDEATVLPLLEGKQPIAKRSWATEECAAVKRHLRRFLVMNEVPGKKKTIRSALLQNLKPLEAETGKR</sequence>
<organism evidence="1 2">
    <name type="scientific">Silurus meridionalis</name>
    <name type="common">Southern catfish</name>
    <name type="synonym">Silurus soldatovi meridionalis</name>
    <dbReference type="NCBI Taxonomy" id="175797"/>
    <lineage>
        <taxon>Eukaryota</taxon>
        <taxon>Metazoa</taxon>
        <taxon>Chordata</taxon>
        <taxon>Craniata</taxon>
        <taxon>Vertebrata</taxon>
        <taxon>Euteleostomi</taxon>
        <taxon>Actinopterygii</taxon>
        <taxon>Neopterygii</taxon>
        <taxon>Teleostei</taxon>
        <taxon>Ostariophysi</taxon>
        <taxon>Siluriformes</taxon>
        <taxon>Siluridae</taxon>
        <taxon>Silurus</taxon>
    </lineage>
</organism>
<evidence type="ECO:0000313" key="2">
    <source>
        <dbReference type="Proteomes" id="UP000606274"/>
    </source>
</evidence>
<dbReference type="AlphaFoldDB" id="A0A8T0BQU1"/>
<keyword evidence="2" id="KW-1185">Reference proteome</keyword>
<reference evidence="1" key="1">
    <citation type="submission" date="2020-08" db="EMBL/GenBank/DDBJ databases">
        <title>Chromosome-level assembly of Southern catfish (Silurus meridionalis) provides insights into visual adaptation to the nocturnal and benthic lifestyles.</title>
        <authorList>
            <person name="Zhang Y."/>
            <person name="Wang D."/>
            <person name="Peng Z."/>
        </authorList>
    </citation>
    <scope>NUCLEOTIDE SEQUENCE</scope>
    <source>
        <strain evidence="1">SWU-2019-XX</strain>
        <tissue evidence="1">Muscle</tissue>
    </source>
</reference>